<feature type="chain" id="PRO_5017695369" evidence="1">
    <location>
        <begin position="21"/>
        <end position="121"/>
    </location>
</feature>
<dbReference type="RefSeq" id="WP_117158363.1">
    <property type="nucleotide sequence ID" value="NZ_QVID01000001.1"/>
</dbReference>
<name>A0A3E1QB55_9FLAO</name>
<dbReference type="Proteomes" id="UP000261082">
    <property type="component" value="Unassembled WGS sequence"/>
</dbReference>
<organism evidence="2 3">
    <name type="scientific">Marixanthomonas ophiurae</name>
    <dbReference type="NCBI Taxonomy" id="387659"/>
    <lineage>
        <taxon>Bacteria</taxon>
        <taxon>Pseudomonadati</taxon>
        <taxon>Bacteroidota</taxon>
        <taxon>Flavobacteriia</taxon>
        <taxon>Flavobacteriales</taxon>
        <taxon>Flavobacteriaceae</taxon>
        <taxon>Marixanthomonas</taxon>
    </lineage>
</organism>
<dbReference type="EMBL" id="QVID01000001">
    <property type="protein sequence ID" value="RFN59365.1"/>
    <property type="molecule type" value="Genomic_DNA"/>
</dbReference>
<protein>
    <submittedName>
        <fullName evidence="2">Uncharacterized protein</fullName>
    </submittedName>
</protein>
<dbReference type="AlphaFoldDB" id="A0A3E1QB55"/>
<comment type="caution">
    <text evidence="2">The sequence shown here is derived from an EMBL/GenBank/DDBJ whole genome shotgun (WGS) entry which is preliminary data.</text>
</comment>
<evidence type="ECO:0000256" key="1">
    <source>
        <dbReference type="SAM" id="SignalP"/>
    </source>
</evidence>
<dbReference type="OrthoDB" id="1099258at2"/>
<evidence type="ECO:0000313" key="3">
    <source>
        <dbReference type="Proteomes" id="UP000261082"/>
    </source>
</evidence>
<sequence>MKKLIFATALAIGSLTAVNAQQDAAIAQASTDEATITKAVDTQETVAQDFKEIKATELPKPVLEAVASDFKGATVSKAYKNAKGEYKVVIATADKKQKTVYASADGEWMKKKMKMNKKSRQ</sequence>
<dbReference type="SUPFAM" id="SSF160574">
    <property type="entry name" value="BT0923-like"/>
    <property type="match status" value="1"/>
</dbReference>
<gene>
    <name evidence="2" type="ORF">DZ858_04670</name>
</gene>
<keyword evidence="3" id="KW-1185">Reference proteome</keyword>
<feature type="signal peptide" evidence="1">
    <location>
        <begin position="1"/>
        <end position="20"/>
    </location>
</feature>
<reference evidence="2 3" key="1">
    <citation type="journal article" date="2007" name="Int. J. Syst. Evol. Microbiol.">
        <title>Marixanthomonas ophiurae gen. nov., sp. nov., a marine bacterium of the family Flavobacteriaceae isolated from a deep-sea brittle star.</title>
        <authorList>
            <person name="Romanenko L.A."/>
            <person name="Uchino M."/>
            <person name="Frolova G.M."/>
            <person name="Mikhailov V.V."/>
        </authorList>
    </citation>
    <scope>NUCLEOTIDE SEQUENCE [LARGE SCALE GENOMIC DNA]</scope>
    <source>
        <strain evidence="2 3">KMM 3046</strain>
    </source>
</reference>
<accession>A0A3E1QB55</accession>
<proteinExistence type="predicted"/>
<keyword evidence="1" id="KW-0732">Signal</keyword>
<evidence type="ECO:0000313" key="2">
    <source>
        <dbReference type="EMBL" id="RFN59365.1"/>
    </source>
</evidence>